<comment type="similarity">
    <text evidence="1">Belongs to the tannase family.</text>
</comment>
<proteinExistence type="inferred from homology"/>
<keyword evidence="6" id="KW-0106">Calcium</keyword>
<evidence type="ECO:0000256" key="4">
    <source>
        <dbReference type="ARBA" id="ARBA00022729"/>
    </source>
</evidence>
<dbReference type="PANTHER" id="PTHR33938">
    <property type="entry name" value="FERULOYL ESTERASE B-RELATED"/>
    <property type="match status" value="1"/>
</dbReference>
<evidence type="ECO:0000256" key="7">
    <source>
        <dbReference type="ARBA" id="ARBA00023157"/>
    </source>
</evidence>
<dbReference type="Proteomes" id="UP000469159">
    <property type="component" value="Unassembled WGS sequence"/>
</dbReference>
<dbReference type="GO" id="GO:0052689">
    <property type="term" value="F:carboxylic ester hydrolase activity"/>
    <property type="evidence" value="ECO:0007669"/>
    <property type="project" value="UniProtKB-KW"/>
</dbReference>
<protein>
    <submittedName>
        <fullName evidence="8">Tannase/feruloyl esterase family alpha/beta hydrolase</fullName>
    </submittedName>
</protein>
<dbReference type="Gene3D" id="3.40.50.1820">
    <property type="entry name" value="alpha/beta hydrolase"/>
    <property type="match status" value="1"/>
</dbReference>
<evidence type="ECO:0000256" key="6">
    <source>
        <dbReference type="ARBA" id="ARBA00022837"/>
    </source>
</evidence>
<keyword evidence="9" id="KW-1185">Reference proteome</keyword>
<dbReference type="SUPFAM" id="SSF53474">
    <property type="entry name" value="alpha/beta-Hydrolases"/>
    <property type="match status" value="1"/>
</dbReference>
<comment type="caution">
    <text evidence="8">The sequence shown here is derived from an EMBL/GenBank/DDBJ whole genome shotgun (WGS) entry which is preliminary data.</text>
</comment>
<dbReference type="RefSeq" id="WP_160746044.1">
    <property type="nucleotide sequence ID" value="NZ_WTYK01000003.1"/>
</dbReference>
<evidence type="ECO:0000313" key="9">
    <source>
        <dbReference type="Proteomes" id="UP000469159"/>
    </source>
</evidence>
<reference evidence="8 9" key="1">
    <citation type="submission" date="2019-12" db="EMBL/GenBank/DDBJ databases">
        <title>Genomic-based taxomic classification of the family Erythrobacteraceae.</title>
        <authorList>
            <person name="Xu L."/>
        </authorList>
    </citation>
    <scope>NUCLEOTIDE SEQUENCE [LARGE SCALE GENOMIC DNA]</scope>
    <source>
        <strain evidence="8 9">MCCC 1K02066</strain>
    </source>
</reference>
<dbReference type="AlphaFoldDB" id="A0A6I4UVX7"/>
<sequence>MRFFTTVALAALAAGCTANDSEQATAPSAASYPALAGADRCEAVTPAMLGATSASGKWVAEANGLPGFCEVTATLSPVTGSNIGVVYRLPASWNGKVLGLGGGGWAGNVTLQAASEGLRKGYATFQTDGGHADTTVWNTSWATNPEALKDFSWRAVHEMTVAGKKLVAEHYARPHRRAYFQGCSTGGRMALMEAQRFPDDYDAISAGAPVYTLQVQSSAIFRNQAFARGNGGFSPADLQLAQSAALKACDGRDGVEDGLINDPRQCGWDPAELQCSGAKTASCLAPAQVTALRTVYQGAGDGQGDWAMHPLSRGGEAGWSAFVGTNGTGADMSYSALETLFPIALGRTVDLSAFSIADLRALRSTEFAKMYEAKDPDLRPFFARGGKLLLWHGESDPGPSPVGTNDYARAVLASAPAAAQNMRHFLYPGVGHCAGGPGADQVAVLDTLDAWSEGGDAPEVLIGRKADGSLTRPHCAFPKVARFTGNGNPNDPASWRCVASS</sequence>
<keyword evidence="7" id="KW-1015">Disulfide bond</keyword>
<dbReference type="OrthoDB" id="7197884at2"/>
<dbReference type="GO" id="GO:0046872">
    <property type="term" value="F:metal ion binding"/>
    <property type="evidence" value="ECO:0007669"/>
    <property type="project" value="UniProtKB-KW"/>
</dbReference>
<gene>
    <name evidence="8" type="ORF">GRI75_05885</name>
</gene>
<keyword evidence="5 8" id="KW-0378">Hydrolase</keyword>
<evidence type="ECO:0000313" key="8">
    <source>
        <dbReference type="EMBL" id="MXP41175.1"/>
    </source>
</evidence>
<accession>A0A6I4UVX7</accession>
<name>A0A6I4UVX7_9SPHN</name>
<keyword evidence="3" id="KW-0479">Metal-binding</keyword>
<evidence type="ECO:0000256" key="3">
    <source>
        <dbReference type="ARBA" id="ARBA00022723"/>
    </source>
</evidence>
<dbReference type="PROSITE" id="PS51257">
    <property type="entry name" value="PROKAR_LIPOPROTEIN"/>
    <property type="match status" value="1"/>
</dbReference>
<dbReference type="Pfam" id="PF07519">
    <property type="entry name" value="Tannase"/>
    <property type="match status" value="1"/>
</dbReference>
<dbReference type="InterPro" id="IPR029058">
    <property type="entry name" value="AB_hydrolase_fold"/>
</dbReference>
<keyword evidence="4" id="KW-0732">Signal</keyword>
<evidence type="ECO:0000256" key="2">
    <source>
        <dbReference type="ARBA" id="ARBA00022487"/>
    </source>
</evidence>
<evidence type="ECO:0000256" key="1">
    <source>
        <dbReference type="ARBA" id="ARBA00006249"/>
    </source>
</evidence>
<dbReference type="InterPro" id="IPR011118">
    <property type="entry name" value="Tannase/feruloyl_esterase"/>
</dbReference>
<dbReference type="EMBL" id="WTYK01000003">
    <property type="protein sequence ID" value="MXP41175.1"/>
    <property type="molecule type" value="Genomic_DNA"/>
</dbReference>
<organism evidence="8 9">
    <name type="scientific">Croceibacterium soli</name>
    <dbReference type="NCBI Taxonomy" id="1739690"/>
    <lineage>
        <taxon>Bacteria</taxon>
        <taxon>Pseudomonadati</taxon>
        <taxon>Pseudomonadota</taxon>
        <taxon>Alphaproteobacteria</taxon>
        <taxon>Sphingomonadales</taxon>
        <taxon>Erythrobacteraceae</taxon>
        <taxon>Croceibacterium</taxon>
    </lineage>
</organism>
<evidence type="ECO:0000256" key="5">
    <source>
        <dbReference type="ARBA" id="ARBA00022801"/>
    </source>
</evidence>
<keyword evidence="2" id="KW-0719">Serine esterase</keyword>
<dbReference type="PANTHER" id="PTHR33938:SF15">
    <property type="entry name" value="FERULOYL ESTERASE B-RELATED"/>
    <property type="match status" value="1"/>
</dbReference>